<evidence type="ECO:0000256" key="9">
    <source>
        <dbReference type="ARBA" id="ARBA00023679"/>
    </source>
</evidence>
<comment type="cofactor">
    <cofactor evidence="2">
        <name>Zn(2+)</name>
        <dbReference type="ChEBI" id="CHEBI:29105"/>
    </cofactor>
</comment>
<keyword evidence="8" id="KW-0520">NAD</keyword>
<dbReference type="PROSITE" id="PS51462">
    <property type="entry name" value="NUDIX"/>
    <property type="match status" value="1"/>
</dbReference>
<comment type="catalytic activity">
    <reaction evidence="9">
        <text>a 5'-end NAD(+)-phospho-ribonucleoside in mRNA + H2O = a 5'-end phospho-adenosine-phospho-ribonucleoside in mRNA + beta-nicotinamide D-ribonucleotide + 2 H(+)</text>
        <dbReference type="Rhea" id="RHEA:60876"/>
        <dbReference type="Rhea" id="RHEA-COMP:15698"/>
        <dbReference type="Rhea" id="RHEA-COMP:15719"/>
        <dbReference type="ChEBI" id="CHEBI:14649"/>
        <dbReference type="ChEBI" id="CHEBI:15377"/>
        <dbReference type="ChEBI" id="CHEBI:15378"/>
        <dbReference type="ChEBI" id="CHEBI:144029"/>
        <dbReference type="ChEBI" id="CHEBI:144051"/>
    </reaction>
    <physiologicalReaction direction="left-to-right" evidence="9">
        <dbReference type="Rhea" id="RHEA:60877"/>
    </physiologicalReaction>
</comment>
<dbReference type="PROSITE" id="PS00893">
    <property type="entry name" value="NUDIX_BOX"/>
    <property type="match status" value="1"/>
</dbReference>
<dbReference type="RefSeq" id="WP_166935330.1">
    <property type="nucleotide sequence ID" value="NZ_BAAADD010000009.1"/>
</dbReference>
<evidence type="ECO:0000256" key="2">
    <source>
        <dbReference type="ARBA" id="ARBA00001947"/>
    </source>
</evidence>
<name>A0ABN1F4Y1_9PROT</name>
<dbReference type="Pfam" id="PF09297">
    <property type="entry name" value="Zn_ribbon_NUD"/>
    <property type="match status" value="1"/>
</dbReference>
<evidence type="ECO:0000256" key="4">
    <source>
        <dbReference type="ARBA" id="ARBA00012381"/>
    </source>
</evidence>
<evidence type="ECO:0000256" key="1">
    <source>
        <dbReference type="ARBA" id="ARBA00001946"/>
    </source>
</evidence>
<comment type="similarity">
    <text evidence="3">Belongs to the Nudix hydrolase family. NudC subfamily.</text>
</comment>
<organism evidence="11 12">
    <name type="scientific">Rhizomicrobium electricum</name>
    <dbReference type="NCBI Taxonomy" id="480070"/>
    <lineage>
        <taxon>Bacteria</taxon>
        <taxon>Pseudomonadati</taxon>
        <taxon>Pseudomonadota</taxon>
        <taxon>Alphaproteobacteria</taxon>
        <taxon>Micropepsales</taxon>
        <taxon>Micropepsaceae</taxon>
        <taxon>Rhizomicrobium</taxon>
    </lineage>
</organism>
<dbReference type="Pfam" id="PF09296">
    <property type="entry name" value="NUDIX-like"/>
    <property type="match status" value="1"/>
</dbReference>
<dbReference type="InterPro" id="IPR020084">
    <property type="entry name" value="NUDIX_hydrolase_CS"/>
</dbReference>
<proteinExistence type="inferred from homology"/>
<dbReference type="NCBIfam" id="NF001299">
    <property type="entry name" value="PRK00241.1"/>
    <property type="match status" value="1"/>
</dbReference>
<evidence type="ECO:0000256" key="7">
    <source>
        <dbReference type="ARBA" id="ARBA00022842"/>
    </source>
</evidence>
<dbReference type="Gene3D" id="3.90.79.20">
    <property type="match status" value="1"/>
</dbReference>
<dbReference type="CDD" id="cd03429">
    <property type="entry name" value="NUDIX_NADH_pyrophosphatase_Nudt13"/>
    <property type="match status" value="1"/>
</dbReference>
<dbReference type="InterPro" id="IPR000086">
    <property type="entry name" value="NUDIX_hydrolase_dom"/>
</dbReference>
<comment type="cofactor">
    <cofactor evidence="1">
        <name>Mg(2+)</name>
        <dbReference type="ChEBI" id="CHEBI:18420"/>
    </cofactor>
</comment>
<dbReference type="InterPro" id="IPR015376">
    <property type="entry name" value="Znr_NADH_PPase"/>
</dbReference>
<keyword evidence="5" id="KW-0479">Metal-binding</keyword>
<dbReference type="Pfam" id="PF00293">
    <property type="entry name" value="NUDIX"/>
    <property type="match status" value="1"/>
</dbReference>
<evidence type="ECO:0000313" key="12">
    <source>
        <dbReference type="Proteomes" id="UP001499951"/>
    </source>
</evidence>
<dbReference type="PANTHER" id="PTHR42904">
    <property type="entry name" value="NUDIX HYDROLASE, NUDC SUBFAMILY"/>
    <property type="match status" value="1"/>
</dbReference>
<dbReference type="EC" id="3.6.1.22" evidence="4"/>
<dbReference type="PANTHER" id="PTHR42904:SF6">
    <property type="entry name" value="NAD-CAPPED RNA HYDROLASE NUDT12"/>
    <property type="match status" value="1"/>
</dbReference>
<gene>
    <name evidence="11" type="primary">nudC</name>
    <name evidence="11" type="ORF">GCM10008942_34270</name>
</gene>
<sequence>MLPFTGNPLDRRSDKRGDTAWVAERLVGARILPLWQGQVLLTGSPVLKAAAVPLEVVQALATPKAVMVFLGLEEADLGEGRGVFAFDVTDHPDAPDLLKPYGEFRDLRTSSLVLRRKDLAILSQAKGMIEWHSRNGFCARCGTKTETADAGTKRVCPLCGAEHFPRTDPAVIMLATYGERCLLARNVNWAPEFYSCLAGFMEPGESIEEAVRRELQEEAGIVTGAVRYFACQPWPFPAALMIGCYAEAESDALKLDPTEIADAVWYSRDEARALLEGQIEGRRGPMKAAIAWYLLDGWVRG</sequence>
<keyword evidence="7" id="KW-0460">Magnesium</keyword>
<dbReference type="InterPro" id="IPR015797">
    <property type="entry name" value="NUDIX_hydrolase-like_dom_sf"/>
</dbReference>
<dbReference type="Proteomes" id="UP001499951">
    <property type="component" value="Unassembled WGS sequence"/>
</dbReference>
<protein>
    <recommendedName>
        <fullName evidence="4">NAD(+) diphosphatase</fullName>
        <ecNumber evidence="4">3.6.1.22</ecNumber>
    </recommendedName>
</protein>
<dbReference type="InterPro" id="IPR015375">
    <property type="entry name" value="NADH_PPase-like_N"/>
</dbReference>
<evidence type="ECO:0000256" key="5">
    <source>
        <dbReference type="ARBA" id="ARBA00022723"/>
    </source>
</evidence>
<evidence type="ECO:0000313" key="11">
    <source>
        <dbReference type="EMBL" id="GAA0582499.1"/>
    </source>
</evidence>
<keyword evidence="12" id="KW-1185">Reference proteome</keyword>
<dbReference type="SUPFAM" id="SSF55811">
    <property type="entry name" value="Nudix"/>
    <property type="match status" value="1"/>
</dbReference>
<dbReference type="InterPro" id="IPR050241">
    <property type="entry name" value="NAD-cap_RNA_hydrolase_NudC"/>
</dbReference>
<evidence type="ECO:0000256" key="6">
    <source>
        <dbReference type="ARBA" id="ARBA00022801"/>
    </source>
</evidence>
<accession>A0ABN1F4Y1</accession>
<comment type="caution">
    <text evidence="11">The sequence shown here is derived from an EMBL/GenBank/DDBJ whole genome shotgun (WGS) entry which is preliminary data.</text>
</comment>
<evidence type="ECO:0000256" key="8">
    <source>
        <dbReference type="ARBA" id="ARBA00023027"/>
    </source>
</evidence>
<feature type="domain" description="Nudix hydrolase" evidence="10">
    <location>
        <begin position="165"/>
        <end position="294"/>
    </location>
</feature>
<dbReference type="InterPro" id="IPR049734">
    <property type="entry name" value="NudC-like_C"/>
</dbReference>
<dbReference type="Gene3D" id="3.90.79.10">
    <property type="entry name" value="Nucleoside Triphosphate Pyrophosphohydrolase"/>
    <property type="match status" value="1"/>
</dbReference>
<dbReference type="EMBL" id="BAAADD010000009">
    <property type="protein sequence ID" value="GAA0582499.1"/>
    <property type="molecule type" value="Genomic_DNA"/>
</dbReference>
<reference evidence="11 12" key="1">
    <citation type="journal article" date="2019" name="Int. J. Syst. Evol. Microbiol.">
        <title>The Global Catalogue of Microorganisms (GCM) 10K type strain sequencing project: providing services to taxonomists for standard genome sequencing and annotation.</title>
        <authorList>
            <consortium name="The Broad Institute Genomics Platform"/>
            <consortium name="The Broad Institute Genome Sequencing Center for Infectious Disease"/>
            <person name="Wu L."/>
            <person name="Ma J."/>
        </authorList>
    </citation>
    <scope>NUCLEOTIDE SEQUENCE [LARGE SCALE GENOMIC DNA]</scope>
    <source>
        <strain evidence="11 12">JCM 15089</strain>
    </source>
</reference>
<keyword evidence="6" id="KW-0378">Hydrolase</keyword>
<evidence type="ECO:0000256" key="3">
    <source>
        <dbReference type="ARBA" id="ARBA00009595"/>
    </source>
</evidence>
<evidence type="ECO:0000259" key="10">
    <source>
        <dbReference type="PROSITE" id="PS51462"/>
    </source>
</evidence>